<keyword evidence="2" id="KW-1185">Reference proteome</keyword>
<sequence>MERTLRQAQGNWVDGDRFWGRADDIRILTRKIDEGAHISLVAQRRMGKTSLMKELQRRLSDRYICLFIDLQKDSEPADAVVQLSLSIKPYEPLWKRVKSLFANVWGVVSGGIEEVSYGDIALKLRAGLNSGNWMEKGDALFSILAKSDRPVLLMIDEVPLMVNRMLKGDDFVITKERIAEVDRFMSWLRKNSIEHQGKIRIMLSGSIGFEPVLRQARLSSTINNYQPYDLSPWDAETATGCLRALAQQYGIEFLNQAEEAMVRKLGYCIPHHVQLFFAHVLDRCDRQNEMQFSADEVDDLYEHEMLGIRGHAELTHYQERLELFFSKDRLPLVLAILTETAIAGQLTIPVIRELQREYARKEPGSDEEIKEILRVLEHDGYLRKIGEGYRYESNLLKDWWKKAHAEFYVPVNKREK</sequence>
<organism evidence="1 2">
    <name type="scientific">Pelodictyon phaeoclathratiforme (strain DSM 5477 / BU-1)</name>
    <dbReference type="NCBI Taxonomy" id="324925"/>
    <lineage>
        <taxon>Bacteria</taxon>
        <taxon>Pseudomonadati</taxon>
        <taxon>Chlorobiota</taxon>
        <taxon>Chlorobiia</taxon>
        <taxon>Chlorobiales</taxon>
        <taxon>Chlorobiaceae</taxon>
        <taxon>Chlorobium/Pelodictyon group</taxon>
        <taxon>Pelodictyon</taxon>
    </lineage>
</organism>
<dbReference type="PANTHER" id="PTHR34301">
    <property type="entry name" value="DNA-BINDING PROTEIN-RELATED"/>
    <property type="match status" value="1"/>
</dbReference>
<accession>B4SBQ8</accession>
<dbReference type="AlphaFoldDB" id="B4SBQ8"/>
<dbReference type="InterPro" id="IPR027417">
    <property type="entry name" value="P-loop_NTPase"/>
</dbReference>
<dbReference type="PANTHER" id="PTHR34301:SF8">
    <property type="entry name" value="ATPASE DOMAIN-CONTAINING PROTEIN"/>
    <property type="match status" value="1"/>
</dbReference>
<dbReference type="OrthoDB" id="9805535at2"/>
<dbReference type="KEGG" id="pph:Ppha_0247"/>
<dbReference type="SUPFAM" id="SSF52540">
    <property type="entry name" value="P-loop containing nucleoside triphosphate hydrolases"/>
    <property type="match status" value="1"/>
</dbReference>
<dbReference type="Gene3D" id="3.40.50.300">
    <property type="entry name" value="P-loop containing nucleotide triphosphate hydrolases"/>
    <property type="match status" value="1"/>
</dbReference>
<gene>
    <name evidence="1" type="ordered locus">Ppha_0247</name>
</gene>
<dbReference type="eggNOG" id="COG1672">
    <property type="taxonomic scope" value="Bacteria"/>
</dbReference>
<evidence type="ECO:0008006" key="3">
    <source>
        <dbReference type="Google" id="ProtNLM"/>
    </source>
</evidence>
<proteinExistence type="predicted"/>
<protein>
    <recommendedName>
        <fullName evidence="3">ATPase</fullName>
    </recommendedName>
</protein>
<dbReference type="STRING" id="324925.Ppha_0247"/>
<name>B4SBQ8_PELPB</name>
<dbReference type="Proteomes" id="UP000002724">
    <property type="component" value="Chromosome"/>
</dbReference>
<reference evidence="1 2" key="1">
    <citation type="submission" date="2008-06" db="EMBL/GenBank/DDBJ databases">
        <title>Complete sequence of Pelodictyon phaeoclathratiforme BU-1.</title>
        <authorList>
            <consortium name="US DOE Joint Genome Institute"/>
            <person name="Lucas S."/>
            <person name="Copeland A."/>
            <person name="Lapidus A."/>
            <person name="Glavina del Rio T."/>
            <person name="Dalin E."/>
            <person name="Tice H."/>
            <person name="Bruce D."/>
            <person name="Goodwin L."/>
            <person name="Pitluck S."/>
            <person name="Schmutz J."/>
            <person name="Larimer F."/>
            <person name="Land M."/>
            <person name="Hauser L."/>
            <person name="Kyrpides N."/>
            <person name="Mikhailova N."/>
            <person name="Liu Z."/>
            <person name="Li T."/>
            <person name="Zhao F."/>
            <person name="Overmann J."/>
            <person name="Bryant D.A."/>
            <person name="Richardson P."/>
        </authorList>
    </citation>
    <scope>NUCLEOTIDE SEQUENCE [LARGE SCALE GENOMIC DNA]</scope>
    <source>
        <strain evidence="2">DSM 5477 / BU-1</strain>
    </source>
</reference>
<evidence type="ECO:0000313" key="1">
    <source>
        <dbReference type="EMBL" id="ACF42583.1"/>
    </source>
</evidence>
<dbReference type="EMBL" id="CP001110">
    <property type="protein sequence ID" value="ACF42583.1"/>
    <property type="molecule type" value="Genomic_DNA"/>
</dbReference>
<evidence type="ECO:0000313" key="2">
    <source>
        <dbReference type="Proteomes" id="UP000002724"/>
    </source>
</evidence>
<dbReference type="HOGENOM" id="CLU_054748_0_0_10"/>
<dbReference type="RefSeq" id="WP_012507079.1">
    <property type="nucleotide sequence ID" value="NC_011060.1"/>
</dbReference>